<name>A0A923LNB7_9FIRM</name>
<dbReference type="Proteomes" id="UP000606720">
    <property type="component" value="Unassembled WGS sequence"/>
</dbReference>
<dbReference type="AlphaFoldDB" id="A0A923LNB7"/>
<dbReference type="RefSeq" id="WP_186866104.1">
    <property type="nucleotide sequence ID" value="NZ_JACOPH010000001.1"/>
</dbReference>
<keyword evidence="2" id="KW-1185">Reference proteome</keyword>
<sequence>MDTDRLIENIIEQIKEAQIKLGYVKEVIRLYFPAASLSLLLQIPEESADVLAEQLQKESSLKDTMLGEMQFSSCKGNRVEVCILPQGAEYVHQYVKDPPFLVSIIQLFGENHHLTIEEICRAFEKFNPNYICKKMEEGMDFDYVLYFPDETPDAWYYCIRMEMGHTIYHRFSKEDYLGFGC</sequence>
<dbReference type="InterPro" id="IPR024539">
    <property type="entry name" value="DUF3877"/>
</dbReference>
<accession>A0A923LNB7</accession>
<dbReference type="Pfam" id="PF12993">
    <property type="entry name" value="DUF3877"/>
    <property type="match status" value="1"/>
</dbReference>
<reference evidence="1" key="1">
    <citation type="submission" date="2020-08" db="EMBL/GenBank/DDBJ databases">
        <title>Genome public.</title>
        <authorList>
            <person name="Liu C."/>
            <person name="Sun Q."/>
        </authorList>
    </citation>
    <scope>NUCLEOTIDE SEQUENCE</scope>
    <source>
        <strain evidence="1">BX1005</strain>
    </source>
</reference>
<gene>
    <name evidence="1" type="ORF">H8S17_02640</name>
</gene>
<protein>
    <submittedName>
        <fullName evidence="1">DUF3877 family protein</fullName>
    </submittedName>
</protein>
<organism evidence="1 2">
    <name type="scientific">Roseburia zhanii</name>
    <dbReference type="NCBI Taxonomy" id="2763064"/>
    <lineage>
        <taxon>Bacteria</taxon>
        <taxon>Bacillati</taxon>
        <taxon>Bacillota</taxon>
        <taxon>Clostridia</taxon>
        <taxon>Lachnospirales</taxon>
        <taxon>Lachnospiraceae</taxon>
        <taxon>Roseburia</taxon>
    </lineage>
</organism>
<proteinExistence type="predicted"/>
<comment type="caution">
    <text evidence="1">The sequence shown here is derived from an EMBL/GenBank/DDBJ whole genome shotgun (WGS) entry which is preliminary data.</text>
</comment>
<dbReference type="EMBL" id="JACOPH010000001">
    <property type="protein sequence ID" value="MBC5713119.1"/>
    <property type="molecule type" value="Genomic_DNA"/>
</dbReference>
<evidence type="ECO:0000313" key="2">
    <source>
        <dbReference type="Proteomes" id="UP000606720"/>
    </source>
</evidence>
<evidence type="ECO:0000313" key="1">
    <source>
        <dbReference type="EMBL" id="MBC5713119.1"/>
    </source>
</evidence>